<dbReference type="InterPro" id="IPR018114">
    <property type="entry name" value="TRYPSIN_HIS"/>
</dbReference>
<comment type="caution">
    <text evidence="5">The sequence shown here is derived from an EMBL/GenBank/DDBJ whole genome shotgun (WGS) entry which is preliminary data.</text>
</comment>
<dbReference type="EC" id="3.4.21.-" evidence="5"/>
<dbReference type="Gene3D" id="2.40.10.10">
    <property type="entry name" value="Trypsin-like serine proteases"/>
    <property type="match status" value="1"/>
</dbReference>
<dbReference type="InterPro" id="IPR009003">
    <property type="entry name" value="Peptidase_S1_PA"/>
</dbReference>
<dbReference type="PROSITE" id="PS50240">
    <property type="entry name" value="TRYPSIN_DOM"/>
    <property type="match status" value="1"/>
</dbReference>
<dbReference type="PROSITE" id="PS00134">
    <property type="entry name" value="TRYPSIN_HIS"/>
    <property type="match status" value="1"/>
</dbReference>
<reference evidence="5 6" key="1">
    <citation type="submission" date="2024-09" db="EMBL/GenBank/DDBJ databases">
        <authorList>
            <person name="Sun Q."/>
            <person name="Mori K."/>
        </authorList>
    </citation>
    <scope>NUCLEOTIDE SEQUENCE [LARGE SCALE GENOMIC DNA]</scope>
    <source>
        <strain evidence="5 6">KCTC 23076</strain>
    </source>
</reference>
<keyword evidence="6" id="KW-1185">Reference proteome</keyword>
<dbReference type="PANTHER" id="PTHR24260:SF136">
    <property type="entry name" value="GH08193P-RELATED"/>
    <property type="match status" value="1"/>
</dbReference>
<sequence length="297" mass="31632">MRRILLSVVAALALVFGFATPANAITGNYVKDFEHPYVGLVVFYDAEGEFSGRCSGSLLNPTVFLTAGHCTEGATSARVYFQQDAGVNLDLEEGIDPTTGYPETCAGNTLGTLCATSDELYNYGFNEFAGFPDTHDVGLVILDQPIELDEYGVLAADGSLDELATRRGQQATTFTASGYGLSYSSPVGVESFRERLMAQAKLTNLRSANTDGYNLQTNGNGNGRGGTCSGDSGGPVFYGGYESNLIVAVTSFGMNEWCRGTDFAYRTDRQEVIDWILKIARDADAGDASAGIEVVPV</sequence>
<dbReference type="RefSeq" id="WP_386674798.1">
    <property type="nucleotide sequence ID" value="NZ_JBHLTG010000009.1"/>
</dbReference>
<proteinExistence type="predicted"/>
<dbReference type="GO" id="GO:0016787">
    <property type="term" value="F:hydrolase activity"/>
    <property type="evidence" value="ECO:0007669"/>
    <property type="project" value="UniProtKB-KW"/>
</dbReference>
<evidence type="ECO:0000256" key="1">
    <source>
        <dbReference type="ARBA" id="ARBA00023157"/>
    </source>
</evidence>
<keyword evidence="1" id="KW-1015">Disulfide bond</keyword>
<dbReference type="InterPro" id="IPR051333">
    <property type="entry name" value="CLIP_Serine_Protease"/>
</dbReference>
<keyword evidence="3" id="KW-0732">Signal</keyword>
<organism evidence="5 6">
    <name type="scientific">Lysobacter korlensis</name>
    <dbReference type="NCBI Taxonomy" id="553636"/>
    <lineage>
        <taxon>Bacteria</taxon>
        <taxon>Pseudomonadati</taxon>
        <taxon>Pseudomonadota</taxon>
        <taxon>Gammaproteobacteria</taxon>
        <taxon>Lysobacterales</taxon>
        <taxon>Lysobacteraceae</taxon>
        <taxon>Lysobacter</taxon>
    </lineage>
</organism>
<dbReference type="InterPro" id="IPR033116">
    <property type="entry name" value="TRYPSIN_SER"/>
</dbReference>
<feature type="domain" description="Peptidase S1" evidence="4">
    <location>
        <begin position="25"/>
        <end position="281"/>
    </location>
</feature>
<accession>A0ABV6RXI9</accession>
<evidence type="ECO:0000259" key="4">
    <source>
        <dbReference type="PROSITE" id="PS50240"/>
    </source>
</evidence>
<dbReference type="Proteomes" id="UP001589896">
    <property type="component" value="Unassembled WGS sequence"/>
</dbReference>
<dbReference type="EMBL" id="JBHLTG010000009">
    <property type="protein sequence ID" value="MFC0681700.1"/>
    <property type="molecule type" value="Genomic_DNA"/>
</dbReference>
<evidence type="ECO:0000313" key="6">
    <source>
        <dbReference type="Proteomes" id="UP001589896"/>
    </source>
</evidence>
<protein>
    <submittedName>
        <fullName evidence="5">Trypsin-like serine protease</fullName>
        <ecNumber evidence="5">3.4.21.-</ecNumber>
    </submittedName>
</protein>
<keyword evidence="2 5" id="KW-0378">Hydrolase</keyword>
<dbReference type="PANTHER" id="PTHR24260">
    <property type="match status" value="1"/>
</dbReference>
<dbReference type="InterPro" id="IPR001254">
    <property type="entry name" value="Trypsin_dom"/>
</dbReference>
<dbReference type="InterPro" id="IPR001314">
    <property type="entry name" value="Peptidase_S1A"/>
</dbReference>
<dbReference type="InterPro" id="IPR043504">
    <property type="entry name" value="Peptidase_S1_PA_chymotrypsin"/>
</dbReference>
<dbReference type="Pfam" id="PF00089">
    <property type="entry name" value="Trypsin"/>
    <property type="match status" value="1"/>
</dbReference>
<evidence type="ECO:0000313" key="5">
    <source>
        <dbReference type="EMBL" id="MFC0681700.1"/>
    </source>
</evidence>
<dbReference type="PROSITE" id="PS00135">
    <property type="entry name" value="TRYPSIN_SER"/>
    <property type="match status" value="1"/>
</dbReference>
<dbReference type="SUPFAM" id="SSF50494">
    <property type="entry name" value="Trypsin-like serine proteases"/>
    <property type="match status" value="1"/>
</dbReference>
<keyword evidence="2" id="KW-0720">Serine protease</keyword>
<dbReference type="PRINTS" id="PR00722">
    <property type="entry name" value="CHYMOTRYPSIN"/>
</dbReference>
<feature type="chain" id="PRO_5047538486" evidence="3">
    <location>
        <begin position="25"/>
        <end position="297"/>
    </location>
</feature>
<dbReference type="SMART" id="SM00020">
    <property type="entry name" value="Tryp_SPc"/>
    <property type="match status" value="1"/>
</dbReference>
<evidence type="ECO:0000256" key="3">
    <source>
        <dbReference type="SAM" id="SignalP"/>
    </source>
</evidence>
<evidence type="ECO:0000256" key="2">
    <source>
        <dbReference type="RuleBase" id="RU363034"/>
    </source>
</evidence>
<keyword evidence="2" id="KW-0645">Protease</keyword>
<feature type="signal peptide" evidence="3">
    <location>
        <begin position="1"/>
        <end position="24"/>
    </location>
</feature>
<name>A0ABV6RXI9_9GAMM</name>
<gene>
    <name evidence="5" type="ORF">ACFFGH_28040</name>
</gene>